<dbReference type="Proteomes" id="UP000028828">
    <property type="component" value="Unassembled WGS sequence"/>
</dbReference>
<evidence type="ECO:0000259" key="9">
    <source>
        <dbReference type="Pfam" id="PF08704"/>
    </source>
</evidence>
<dbReference type="InterPro" id="IPR014816">
    <property type="entry name" value="tRNA_MeTrfase_Gcd14"/>
</dbReference>
<dbReference type="GO" id="GO:0031515">
    <property type="term" value="C:tRNA (m1A) methyltransferase complex"/>
    <property type="evidence" value="ECO:0007669"/>
    <property type="project" value="InterPro"/>
</dbReference>
<evidence type="ECO:0000256" key="2">
    <source>
        <dbReference type="ARBA" id="ARBA00012796"/>
    </source>
</evidence>
<feature type="compositionally biased region" description="Basic and acidic residues" evidence="8">
    <location>
        <begin position="508"/>
        <end position="518"/>
    </location>
</feature>
<reference evidence="10 11" key="1">
    <citation type="submission" date="2014-03" db="EMBL/GenBank/DDBJ databases">
        <authorList>
            <person name="Sibley D."/>
            <person name="Venepally P."/>
            <person name="Karamycheva S."/>
            <person name="Hadjithomas M."/>
            <person name="Khan A."/>
            <person name="Brunk B."/>
            <person name="Roos D."/>
            <person name="Caler E."/>
            <person name="Lorenzi H."/>
        </authorList>
    </citation>
    <scope>NUCLEOTIDE SEQUENCE [LARGE SCALE GENOMIC DNA]</scope>
    <source>
        <strain evidence="11">p89</strain>
    </source>
</reference>
<keyword evidence="5" id="KW-0949">S-adenosyl-L-methionine</keyword>
<accession>A0A086JDF8</accession>
<feature type="region of interest" description="Disordered" evidence="8">
    <location>
        <begin position="381"/>
        <end position="430"/>
    </location>
</feature>
<dbReference type="GO" id="GO:0005634">
    <property type="term" value="C:nucleus"/>
    <property type="evidence" value="ECO:0007669"/>
    <property type="project" value="UniProtKB-SubCell"/>
</dbReference>
<dbReference type="OrthoDB" id="1925287at2759"/>
<evidence type="ECO:0000256" key="4">
    <source>
        <dbReference type="ARBA" id="ARBA00022679"/>
    </source>
</evidence>
<proteinExistence type="predicted"/>
<feature type="domain" description="tRNA (adenine(58)-N(1))-methyltransferase catalytic subunit TRM61 C-terminal" evidence="9">
    <location>
        <begin position="133"/>
        <end position="238"/>
    </location>
</feature>
<evidence type="ECO:0000256" key="3">
    <source>
        <dbReference type="ARBA" id="ARBA00022603"/>
    </source>
</evidence>
<comment type="subcellular location">
    <subcellularLocation>
        <location evidence="1">Nucleus</location>
    </subcellularLocation>
</comment>
<gene>
    <name evidence="10" type="ORF">TGP89_306630</name>
</gene>
<dbReference type="PANTHER" id="PTHR12133:SF2">
    <property type="entry name" value="TRNA (ADENINE(58)-N(1))-METHYLTRANSFERASE CATALYTIC SUBUNIT TRMT61A"/>
    <property type="match status" value="1"/>
</dbReference>
<feature type="region of interest" description="Disordered" evidence="8">
    <location>
        <begin position="497"/>
        <end position="518"/>
    </location>
</feature>
<dbReference type="GO" id="GO:0160107">
    <property type="term" value="F:tRNA (adenine(58)-N1)-methyltransferase activity"/>
    <property type="evidence" value="ECO:0007669"/>
    <property type="project" value="UniProtKB-EC"/>
</dbReference>
<dbReference type="PROSITE" id="PS51620">
    <property type="entry name" value="SAM_TRM61"/>
    <property type="match status" value="1"/>
</dbReference>
<feature type="compositionally biased region" description="Polar residues" evidence="8">
    <location>
        <begin position="1"/>
        <end position="13"/>
    </location>
</feature>
<feature type="region of interest" description="Disordered" evidence="8">
    <location>
        <begin position="242"/>
        <end position="283"/>
    </location>
</feature>
<evidence type="ECO:0000256" key="5">
    <source>
        <dbReference type="ARBA" id="ARBA00022691"/>
    </source>
</evidence>
<name>A0A086JDF8_TOXGO</name>
<feature type="domain" description="tRNA (adenine(58)-N(1))-methyltransferase catalytic subunit TRM61 C-terminal" evidence="9">
    <location>
        <begin position="291"/>
        <end position="366"/>
    </location>
</feature>
<dbReference type="GO" id="GO:0030488">
    <property type="term" value="P:tRNA methylation"/>
    <property type="evidence" value="ECO:0007669"/>
    <property type="project" value="InterPro"/>
</dbReference>
<dbReference type="InterPro" id="IPR049470">
    <property type="entry name" value="TRM61_C"/>
</dbReference>
<dbReference type="PANTHER" id="PTHR12133">
    <property type="entry name" value="TRNA (ADENINE(58)-N(1))-METHYLTRANSFERASE"/>
    <property type="match status" value="1"/>
</dbReference>
<evidence type="ECO:0000256" key="7">
    <source>
        <dbReference type="ARBA" id="ARBA00023242"/>
    </source>
</evidence>
<dbReference type="Pfam" id="PF08704">
    <property type="entry name" value="GCD14"/>
    <property type="match status" value="2"/>
</dbReference>
<feature type="compositionally biased region" description="Polar residues" evidence="8">
    <location>
        <begin position="242"/>
        <end position="256"/>
    </location>
</feature>
<feature type="region of interest" description="Disordered" evidence="8">
    <location>
        <begin position="1"/>
        <end position="70"/>
    </location>
</feature>
<dbReference type="Gene3D" id="3.40.50.150">
    <property type="entry name" value="Vaccinia Virus protein VP39"/>
    <property type="match status" value="1"/>
</dbReference>
<organism evidence="10 11">
    <name type="scientific">Toxoplasma gondii p89</name>
    <dbReference type="NCBI Taxonomy" id="943119"/>
    <lineage>
        <taxon>Eukaryota</taxon>
        <taxon>Sar</taxon>
        <taxon>Alveolata</taxon>
        <taxon>Apicomplexa</taxon>
        <taxon>Conoidasida</taxon>
        <taxon>Coccidia</taxon>
        <taxon>Eucoccidiorida</taxon>
        <taxon>Eimeriorina</taxon>
        <taxon>Sarcocystidae</taxon>
        <taxon>Toxoplasma</taxon>
    </lineage>
</organism>
<dbReference type="VEuPathDB" id="ToxoDB:TGP89_306630"/>
<evidence type="ECO:0000256" key="1">
    <source>
        <dbReference type="ARBA" id="ARBA00004123"/>
    </source>
</evidence>
<evidence type="ECO:0000313" key="11">
    <source>
        <dbReference type="Proteomes" id="UP000028828"/>
    </source>
</evidence>
<evidence type="ECO:0000256" key="8">
    <source>
        <dbReference type="SAM" id="MobiDB-lite"/>
    </source>
</evidence>
<keyword evidence="4 10" id="KW-0808">Transferase</keyword>
<dbReference type="SUPFAM" id="SSF53335">
    <property type="entry name" value="S-adenosyl-L-methionine-dependent methyltransferases"/>
    <property type="match status" value="1"/>
</dbReference>
<dbReference type="Gene3D" id="3.10.330.20">
    <property type="match status" value="1"/>
</dbReference>
<evidence type="ECO:0000313" key="10">
    <source>
        <dbReference type="EMBL" id="KFG30176.1"/>
    </source>
</evidence>
<protein>
    <recommendedName>
        <fullName evidence="2">tRNA (adenine(58)-N(1))-methyltransferase</fullName>
        <ecNumber evidence="2">2.1.1.220</ecNumber>
    </recommendedName>
</protein>
<comment type="caution">
    <text evidence="10">The sequence shown here is derived from an EMBL/GenBank/DDBJ whole genome shotgun (WGS) entry which is preliminary data.</text>
</comment>
<feature type="compositionally biased region" description="Basic and acidic residues" evidence="8">
    <location>
        <begin position="37"/>
        <end position="48"/>
    </location>
</feature>
<keyword evidence="3 10" id="KW-0489">Methyltransferase</keyword>
<dbReference type="InterPro" id="IPR029063">
    <property type="entry name" value="SAM-dependent_MTases_sf"/>
</dbReference>
<keyword evidence="7" id="KW-0539">Nucleus</keyword>
<feature type="compositionally biased region" description="Polar residues" evidence="8">
    <location>
        <begin position="394"/>
        <end position="418"/>
    </location>
</feature>
<dbReference type="EMBL" id="AEYI02002091">
    <property type="protein sequence ID" value="KFG30176.1"/>
    <property type="molecule type" value="Genomic_DNA"/>
</dbReference>
<dbReference type="AlphaFoldDB" id="A0A086JDF8"/>
<dbReference type="EC" id="2.1.1.220" evidence="2"/>
<evidence type="ECO:0000256" key="6">
    <source>
        <dbReference type="ARBA" id="ARBA00022694"/>
    </source>
</evidence>
<sequence>MGMISGQRSSSAPSFAESHPPSDFVSPSGVDTLQNTEMKEDSTSRDRGAAAVDTDAGLRKTESPLSTVSEQVDHREYPRYGDFVILYGSHQLVIPVLLERGRVSNSRLGNYRHDDIVTTAYGSKVQDRKSKRWLVVLRPSPDLFSLALTHRTQILYHSDISLVLMLLDACPGRRICEAGTGSGSLSCHLARAVAPTGHIFTFEFHQQRKMEAEADFKRLGLSSYLSCYHRDVCTDGFVSVSTASGEDVSSNSSETSRVLPLEEKGKTAGALADSETPDDGGAAEKVDLPAAGSIDSLFLDVPSPWLALDHVDAALREGGRFVNFSPCVEQVQRVCECLHERGYHGIRTFEVIRKPWGVWTTKPTARSSAVGDLGRIPEEPILARDSKRLKKTGAETTAASEDPTQASTTRSRKGNGNTRRSEVDGCQGDGNDKEISLATFPLLISQLLGQSVPEEFWTPAMKLECASDSVEAGCEQGAAENKGTCKKVCHSKSTLRVPPCSSGTETGTNERTEGVSVDRNKEKTRLRTFPIDFEATHYPLPLRGHTGYLTVAVKHRVRALSGKMSAPC</sequence>
<keyword evidence="6" id="KW-0819">tRNA processing</keyword>